<feature type="compositionally biased region" description="Gly residues" evidence="1">
    <location>
        <begin position="1"/>
        <end position="11"/>
    </location>
</feature>
<gene>
    <name evidence="2" type="ORF">FHS38_003425</name>
</gene>
<evidence type="ECO:0000256" key="1">
    <source>
        <dbReference type="SAM" id="MobiDB-lite"/>
    </source>
</evidence>
<evidence type="ECO:0000313" key="2">
    <source>
        <dbReference type="EMBL" id="MBB4887371.1"/>
    </source>
</evidence>
<feature type="region of interest" description="Disordered" evidence="1">
    <location>
        <begin position="1"/>
        <end position="27"/>
    </location>
</feature>
<sequence length="322" mass="33165">MAVLTPGGGPAGTPRRSTPVPPPGAAAPHHRVLLVSRDEELDSLLARRRVAAHLGELTATTEMSGDVLPDAALVCDDAAATDRLLELGVPVVHLHSGHSGAELPGAPGRALRRVHRPGWLPGPWQPRSGVRATGVLAPVRMVRERVRSGTLLLLSLWGVPDGEAAAFADGPLRTLVRAAVDGGGRCEVVGDTGLGLVRSALDGIGGPGEVRLSRAAEVDVDALHAAAETFLASPVLGALALAQARSAPLAFLPPLGSAQRDLAAQVDRALTVPRAAGPGHASSWVPSSRKAVPWSVLDPALDDLRGAQRVARSLRQLSLAPP</sequence>
<reference evidence="2 3" key="1">
    <citation type="submission" date="2020-08" db="EMBL/GenBank/DDBJ databases">
        <title>Genomic Encyclopedia of Type Strains, Phase III (KMG-III): the genomes of soil and plant-associated and newly described type strains.</title>
        <authorList>
            <person name="Whitman W."/>
        </authorList>
    </citation>
    <scope>NUCLEOTIDE SEQUENCE [LARGE SCALE GENOMIC DNA]</scope>
    <source>
        <strain evidence="2 3">CECT 3265</strain>
    </source>
</reference>
<keyword evidence="3" id="KW-1185">Reference proteome</keyword>
<dbReference type="NCBIfam" id="TIGR04469">
    <property type="entry name" value="CGA_synth_rel"/>
    <property type="match status" value="1"/>
</dbReference>
<evidence type="ECO:0000313" key="3">
    <source>
        <dbReference type="Proteomes" id="UP000556436"/>
    </source>
</evidence>
<protein>
    <submittedName>
        <fullName evidence="2">CGA synthase-related protein</fullName>
    </submittedName>
</protein>
<accession>A0A7W7LD11</accession>
<dbReference type="InterPro" id="IPR031013">
    <property type="entry name" value="CGA_synth-rel"/>
</dbReference>
<proteinExistence type="predicted"/>
<dbReference type="EMBL" id="JACHJG010000006">
    <property type="protein sequence ID" value="MBB4887371.1"/>
    <property type="molecule type" value="Genomic_DNA"/>
</dbReference>
<organism evidence="2 3">
    <name type="scientific">Streptomyces netropsis</name>
    <name type="common">Streptoverticillium netropsis</name>
    <dbReference type="NCBI Taxonomy" id="55404"/>
    <lineage>
        <taxon>Bacteria</taxon>
        <taxon>Bacillati</taxon>
        <taxon>Actinomycetota</taxon>
        <taxon>Actinomycetes</taxon>
        <taxon>Kitasatosporales</taxon>
        <taxon>Streptomycetaceae</taxon>
        <taxon>Streptomyces</taxon>
    </lineage>
</organism>
<name>A0A7W7LD11_STRNE</name>
<comment type="caution">
    <text evidence="2">The sequence shown here is derived from an EMBL/GenBank/DDBJ whole genome shotgun (WGS) entry which is preliminary data.</text>
</comment>
<dbReference type="RefSeq" id="WP_184734392.1">
    <property type="nucleotide sequence ID" value="NZ_BMRW01000002.1"/>
</dbReference>
<dbReference type="Proteomes" id="UP000556436">
    <property type="component" value="Unassembled WGS sequence"/>
</dbReference>
<dbReference type="AlphaFoldDB" id="A0A7W7LD11"/>